<protein>
    <submittedName>
        <fullName evidence="8">HAT2</fullName>
    </submittedName>
</protein>
<feature type="domain" description="Histone-binding protein RBBP4-like N-terminal" evidence="7">
    <location>
        <begin position="12"/>
        <end position="80"/>
    </location>
</feature>
<gene>
    <name evidence="8" type="primary">HAT2</name>
    <name evidence="8" type="ORF">HERIO_769</name>
</gene>
<dbReference type="InterPro" id="IPR019775">
    <property type="entry name" value="WD40_repeat_CS"/>
</dbReference>
<dbReference type="InterPro" id="IPR020472">
    <property type="entry name" value="WD40_PAC1"/>
</dbReference>
<keyword evidence="3" id="KW-0677">Repeat</keyword>
<dbReference type="InterPro" id="IPR022052">
    <property type="entry name" value="Histone-bd_RBBP4-like_N"/>
</dbReference>
<evidence type="ECO:0000256" key="6">
    <source>
        <dbReference type="PROSITE-ProRule" id="PRU00221"/>
    </source>
</evidence>
<dbReference type="EMBL" id="LVKB01000026">
    <property type="protein sequence ID" value="ORD97348.1"/>
    <property type="molecule type" value="Genomic_DNA"/>
</dbReference>
<keyword evidence="4" id="KW-0156">Chromatin regulator</keyword>
<reference evidence="8 9" key="1">
    <citation type="journal article" date="2017" name="Environ. Microbiol.">
        <title>Decay of the glycolytic pathway and adaptation to intranuclear parasitism within Enterocytozoonidae microsporidia.</title>
        <authorList>
            <person name="Wiredu Boakye D."/>
            <person name="Jaroenlak P."/>
            <person name="Prachumwat A."/>
            <person name="Williams T.A."/>
            <person name="Bateman K.S."/>
            <person name="Itsathitphaisarn O."/>
            <person name="Sritunyalucksana K."/>
            <person name="Paszkiewicz K.H."/>
            <person name="Moore K.A."/>
            <person name="Stentiford G.D."/>
            <person name="Williams B.A."/>
        </authorList>
    </citation>
    <scope>NUCLEOTIDE SEQUENCE [LARGE SCALE GENOMIC DNA]</scope>
    <source>
        <strain evidence="8 9">GB1</strain>
    </source>
</reference>
<dbReference type="InterPro" id="IPR001680">
    <property type="entry name" value="WD40_rpt"/>
</dbReference>
<dbReference type="VEuPathDB" id="MicrosporidiaDB:HERIO_769"/>
<dbReference type="SUPFAM" id="SSF50978">
    <property type="entry name" value="WD40 repeat-like"/>
    <property type="match status" value="1"/>
</dbReference>
<evidence type="ECO:0000313" key="9">
    <source>
        <dbReference type="Proteomes" id="UP000192356"/>
    </source>
</evidence>
<keyword evidence="9" id="KW-1185">Reference proteome</keyword>
<keyword evidence="2 6" id="KW-0853">WD repeat</keyword>
<feature type="repeat" description="WD" evidence="6">
    <location>
        <begin position="238"/>
        <end position="280"/>
    </location>
</feature>
<evidence type="ECO:0000256" key="1">
    <source>
        <dbReference type="ARBA" id="ARBA00004123"/>
    </source>
</evidence>
<dbReference type="InterPro" id="IPR050459">
    <property type="entry name" value="WD_repeat_RBAP46/RBAP48/MSI1"/>
</dbReference>
<dbReference type="PANTHER" id="PTHR22850">
    <property type="entry name" value="WD40 REPEAT FAMILY"/>
    <property type="match status" value="1"/>
</dbReference>
<evidence type="ECO:0000256" key="2">
    <source>
        <dbReference type="ARBA" id="ARBA00022574"/>
    </source>
</evidence>
<dbReference type="PROSITE" id="PS50082">
    <property type="entry name" value="WD_REPEATS_2"/>
    <property type="match status" value="2"/>
</dbReference>
<dbReference type="OrthoDB" id="427795at2759"/>
<comment type="subcellular location">
    <subcellularLocation>
        <location evidence="1">Nucleus</location>
    </subcellularLocation>
</comment>
<dbReference type="AlphaFoldDB" id="A0A1X0QC68"/>
<dbReference type="Proteomes" id="UP000192356">
    <property type="component" value="Unassembled WGS sequence"/>
</dbReference>
<dbReference type="GO" id="GO:0005634">
    <property type="term" value="C:nucleus"/>
    <property type="evidence" value="ECO:0007669"/>
    <property type="project" value="UniProtKB-SubCell"/>
</dbReference>
<evidence type="ECO:0000259" key="7">
    <source>
        <dbReference type="Pfam" id="PF12265"/>
    </source>
</evidence>
<evidence type="ECO:0000256" key="4">
    <source>
        <dbReference type="ARBA" id="ARBA00022853"/>
    </source>
</evidence>
<dbReference type="Gene3D" id="2.130.10.10">
    <property type="entry name" value="YVTN repeat-like/Quinoprotein amine dehydrogenase"/>
    <property type="match status" value="1"/>
</dbReference>
<dbReference type="VEuPathDB" id="MicrosporidiaDB:A0H76_1507"/>
<dbReference type="Pfam" id="PF00400">
    <property type="entry name" value="WD40"/>
    <property type="match status" value="4"/>
</dbReference>
<dbReference type="SMART" id="SM00320">
    <property type="entry name" value="WD40"/>
    <property type="match status" value="6"/>
</dbReference>
<dbReference type="PROSITE" id="PS00678">
    <property type="entry name" value="WD_REPEATS_1"/>
    <property type="match status" value="1"/>
</dbReference>
<organism evidence="8 9">
    <name type="scientific">Hepatospora eriocheir</name>
    <dbReference type="NCBI Taxonomy" id="1081669"/>
    <lineage>
        <taxon>Eukaryota</taxon>
        <taxon>Fungi</taxon>
        <taxon>Fungi incertae sedis</taxon>
        <taxon>Microsporidia</taxon>
        <taxon>Hepatosporidae</taxon>
        <taxon>Hepatospora</taxon>
    </lineage>
</organism>
<feature type="repeat" description="WD" evidence="6">
    <location>
        <begin position="282"/>
        <end position="324"/>
    </location>
</feature>
<dbReference type="InterPro" id="IPR015943">
    <property type="entry name" value="WD40/YVTN_repeat-like_dom_sf"/>
</dbReference>
<evidence type="ECO:0000313" key="8">
    <source>
        <dbReference type="EMBL" id="ORD97348.1"/>
    </source>
</evidence>
<name>A0A1X0QC68_9MICR</name>
<dbReference type="GO" id="GO:0006325">
    <property type="term" value="P:chromatin organization"/>
    <property type="evidence" value="ECO:0007669"/>
    <property type="project" value="UniProtKB-KW"/>
</dbReference>
<sequence>MAKEELNNLIEEEFKIWKVNIPYLYDLVFTSALEWPSPTVQWFPDLQRHTNNTVSQKILLTTYTGGSGEEKLIISNIKFPDTVKNESLVSGNISLNVQQTIPVFDNEINRARFCPQSPSIVACKTESADLLIYDTSKHPYDDPVGKPDGVLKGHQDGGYAVSWNTKEFGELISGGRDKRVCVFNINNGLVNTYNEIHSSIVNDLCFSCFNPKVFISGAEDGSIRIVDMRNSEHTSLISSAHSGTIECVDFSPFKAELFASGSSDKSIKIWDTRSLKEPLVTLCGHVDDVLSVKWSPHYESILGTSSKDRRVNIWDLNKSDEQVENESQELLFIHGGHTSTVGDFSWNPCEPMEICSVADDNILHVWKIPVNDYI</sequence>
<dbReference type="PROSITE" id="PS50294">
    <property type="entry name" value="WD_REPEATS_REGION"/>
    <property type="match status" value="2"/>
</dbReference>
<dbReference type="Pfam" id="PF12265">
    <property type="entry name" value="CAF1C_H4-bd"/>
    <property type="match status" value="1"/>
</dbReference>
<evidence type="ECO:0000256" key="5">
    <source>
        <dbReference type="ARBA" id="ARBA00023242"/>
    </source>
</evidence>
<evidence type="ECO:0000256" key="3">
    <source>
        <dbReference type="ARBA" id="ARBA00022737"/>
    </source>
</evidence>
<dbReference type="InterPro" id="IPR036322">
    <property type="entry name" value="WD40_repeat_dom_sf"/>
</dbReference>
<keyword evidence="5" id="KW-0539">Nucleus</keyword>
<proteinExistence type="predicted"/>
<accession>A0A1X0QC68</accession>
<dbReference type="PRINTS" id="PR00320">
    <property type="entry name" value="GPROTEINBRPT"/>
</dbReference>
<comment type="caution">
    <text evidence="8">The sequence shown here is derived from an EMBL/GenBank/DDBJ whole genome shotgun (WGS) entry which is preliminary data.</text>
</comment>